<keyword evidence="3" id="KW-1185">Reference proteome</keyword>
<feature type="compositionally biased region" description="Low complexity" evidence="1">
    <location>
        <begin position="176"/>
        <end position="193"/>
    </location>
</feature>
<feature type="region of interest" description="Disordered" evidence="1">
    <location>
        <begin position="155"/>
        <end position="193"/>
    </location>
</feature>
<dbReference type="GeneID" id="19242323"/>
<accession>U1G2B0</accession>
<dbReference type="EMBL" id="KE721216">
    <property type="protein sequence ID" value="ERF71412.1"/>
    <property type="molecule type" value="Genomic_DNA"/>
</dbReference>
<evidence type="ECO:0000313" key="2">
    <source>
        <dbReference type="EMBL" id="ERF71412.1"/>
    </source>
</evidence>
<proteinExistence type="predicted"/>
<dbReference type="Proteomes" id="UP000019373">
    <property type="component" value="Unassembled WGS sequence"/>
</dbReference>
<reference evidence="3" key="1">
    <citation type="journal article" date="2014" name="BMC Genomics">
        <title>Genome characteristics reveal the impact of lichenization on lichen-forming fungus Endocarpon pusillum Hedwig (Verrucariales, Ascomycota).</title>
        <authorList>
            <person name="Wang Y.-Y."/>
            <person name="Liu B."/>
            <person name="Zhang X.-Y."/>
            <person name="Zhou Q.-M."/>
            <person name="Zhang T."/>
            <person name="Li H."/>
            <person name="Yu Y.-F."/>
            <person name="Zhang X.-L."/>
            <person name="Hao X.-Y."/>
            <person name="Wang M."/>
            <person name="Wang L."/>
            <person name="Wei J.-C."/>
        </authorList>
    </citation>
    <scope>NUCLEOTIDE SEQUENCE [LARGE SCALE GENOMIC DNA]</scope>
    <source>
        <strain evidence="3">Z07020 / HMAS-L-300199</strain>
    </source>
</reference>
<name>U1G2B0_ENDPU</name>
<dbReference type="RefSeq" id="XP_007802971.1">
    <property type="nucleotide sequence ID" value="XM_007804780.1"/>
</dbReference>
<dbReference type="AlphaFoldDB" id="U1G2B0"/>
<gene>
    <name evidence="2" type="ORF">EPUS_07441</name>
</gene>
<evidence type="ECO:0008006" key="4">
    <source>
        <dbReference type="Google" id="ProtNLM"/>
    </source>
</evidence>
<sequence length="193" mass="21347">MKNQQGTIQRILADNFSVVPHAKITYVGWLTKESIKKRNSSIVIEFTQPEMANAIIYAGFLWEGLIYNCQLYDRSCRIKQCLRCYDYGHIGTQCSAPQKCGYCAGGHGSRDCSVKGSPGFKPKCALCGGIHTAWNAACPARQKEMQRVEKAKQLRNHYWPIPPRRTASATDSHNKTGPTLSTSSSDDTTGPAT</sequence>
<protein>
    <recommendedName>
        <fullName evidence="4">CCHC-type domain-containing protein</fullName>
    </recommendedName>
</protein>
<dbReference type="HOGENOM" id="CLU_1408750_0_0_1"/>
<dbReference type="eggNOG" id="ENOG502SCIP">
    <property type="taxonomic scope" value="Eukaryota"/>
</dbReference>
<evidence type="ECO:0000313" key="3">
    <source>
        <dbReference type="Proteomes" id="UP000019373"/>
    </source>
</evidence>
<organism evidence="2 3">
    <name type="scientific">Endocarpon pusillum (strain Z07020 / HMAS-L-300199)</name>
    <name type="common">Lichen-forming fungus</name>
    <dbReference type="NCBI Taxonomy" id="1263415"/>
    <lineage>
        <taxon>Eukaryota</taxon>
        <taxon>Fungi</taxon>
        <taxon>Dikarya</taxon>
        <taxon>Ascomycota</taxon>
        <taxon>Pezizomycotina</taxon>
        <taxon>Eurotiomycetes</taxon>
        <taxon>Chaetothyriomycetidae</taxon>
        <taxon>Verrucariales</taxon>
        <taxon>Verrucariaceae</taxon>
        <taxon>Endocarpon</taxon>
    </lineage>
</organism>
<dbReference type="OMA" id="QPEMANA"/>
<evidence type="ECO:0000256" key="1">
    <source>
        <dbReference type="SAM" id="MobiDB-lite"/>
    </source>
</evidence>
<dbReference type="OrthoDB" id="4525213at2759"/>